<reference evidence="15" key="1">
    <citation type="submission" date="2022-11" db="EMBL/GenBank/DDBJ databases">
        <authorList>
            <person name="Petersen C."/>
        </authorList>
    </citation>
    <scope>NUCLEOTIDE SEQUENCE</scope>
    <source>
        <strain evidence="15">IBT 30069</strain>
    </source>
</reference>
<evidence type="ECO:0000256" key="3">
    <source>
        <dbReference type="ARBA" id="ARBA00007447"/>
    </source>
</evidence>
<evidence type="ECO:0000256" key="11">
    <source>
        <dbReference type="SAM" id="MobiDB-lite"/>
    </source>
</evidence>
<comment type="similarity">
    <text evidence="3 10">Belongs to the peptidase A1 family.</text>
</comment>
<dbReference type="AlphaFoldDB" id="A0A9W9FCZ7"/>
<dbReference type="Gene3D" id="2.40.70.10">
    <property type="entry name" value="Acid Proteases"/>
    <property type="match status" value="2"/>
</dbReference>
<evidence type="ECO:0000256" key="8">
    <source>
        <dbReference type="PIRSR" id="PIRSR601461-1"/>
    </source>
</evidence>
<dbReference type="OrthoDB" id="15189at2759"/>
<dbReference type="InterPro" id="IPR034164">
    <property type="entry name" value="Pepsin-like_dom"/>
</dbReference>
<dbReference type="Pfam" id="PF00026">
    <property type="entry name" value="Asp"/>
    <property type="match status" value="1"/>
</dbReference>
<evidence type="ECO:0000313" key="14">
    <source>
        <dbReference type="EMBL" id="KAJ5081059.1"/>
    </source>
</evidence>
<feature type="domain" description="Peptidase A1" evidence="13">
    <location>
        <begin position="107"/>
        <end position="448"/>
    </location>
</feature>
<feature type="compositionally biased region" description="Low complexity" evidence="11">
    <location>
        <begin position="51"/>
        <end position="62"/>
    </location>
</feature>
<evidence type="ECO:0000256" key="1">
    <source>
        <dbReference type="ARBA" id="ARBA00000043"/>
    </source>
</evidence>
<dbReference type="PANTHER" id="PTHR47966:SF47">
    <property type="entry name" value="ENDOPEPTIDASE, PUTATIVE (AFU_ORTHOLOGUE AFUA_3G01220)-RELATED"/>
    <property type="match status" value="1"/>
</dbReference>
<reference evidence="15" key="2">
    <citation type="journal article" date="2023" name="IMA Fungus">
        <title>Comparative genomic study of the Penicillium genus elucidates a diverse pangenome and 15 lateral gene transfer events.</title>
        <authorList>
            <person name="Petersen C."/>
            <person name="Sorensen T."/>
            <person name="Nielsen M.R."/>
            <person name="Sondergaard T.E."/>
            <person name="Sorensen J.L."/>
            <person name="Fitzpatrick D.A."/>
            <person name="Frisvad J.C."/>
            <person name="Nielsen K.L."/>
        </authorList>
    </citation>
    <scope>NUCLEOTIDE SEQUENCE</scope>
    <source>
        <strain evidence="15">IBT 30069</strain>
    </source>
</reference>
<proteinExistence type="inferred from homology"/>
<comment type="catalytic activity">
    <reaction evidence="1">
        <text>Hydrolysis of proteins with broad specificity similar to that of pepsin A, preferring hydrophobic residues at P1 and P1', but also cleaving 20-Gly-|-Glu-21 in the B chain of insulin. Clots milk, and activates trypsinogen.</text>
        <dbReference type="EC" id="3.4.23.20"/>
    </reaction>
</comment>
<keyword evidence="16" id="KW-1185">Reference proteome</keyword>
<feature type="region of interest" description="Disordered" evidence="11">
    <location>
        <begin position="38"/>
        <end position="99"/>
    </location>
</feature>
<dbReference type="InterPro" id="IPR001969">
    <property type="entry name" value="Aspartic_peptidase_AS"/>
</dbReference>
<feature type="active site" evidence="8">
    <location>
        <position position="123"/>
    </location>
</feature>
<evidence type="ECO:0000256" key="10">
    <source>
        <dbReference type="RuleBase" id="RU000454"/>
    </source>
</evidence>
<name>A0A9W9FCZ7_9EURO</name>
<evidence type="ECO:0000313" key="16">
    <source>
        <dbReference type="Proteomes" id="UP001149165"/>
    </source>
</evidence>
<dbReference type="GO" id="GO:0004190">
    <property type="term" value="F:aspartic-type endopeptidase activity"/>
    <property type="evidence" value="ECO:0007669"/>
    <property type="project" value="UniProtKB-KW"/>
</dbReference>
<evidence type="ECO:0000256" key="6">
    <source>
        <dbReference type="ARBA" id="ARBA00022750"/>
    </source>
</evidence>
<evidence type="ECO:0000256" key="7">
    <source>
        <dbReference type="ARBA" id="ARBA00022801"/>
    </source>
</evidence>
<evidence type="ECO:0000256" key="4">
    <source>
        <dbReference type="ARBA" id="ARBA00011245"/>
    </source>
</evidence>
<dbReference type="GO" id="GO:0000324">
    <property type="term" value="C:fungal-type vacuole"/>
    <property type="evidence" value="ECO:0007669"/>
    <property type="project" value="TreeGrafter"/>
</dbReference>
<feature type="signal peptide" evidence="12">
    <location>
        <begin position="1"/>
        <end position="24"/>
    </location>
</feature>
<dbReference type="PRINTS" id="PR00792">
    <property type="entry name" value="PEPSIN"/>
</dbReference>
<dbReference type="PROSITE" id="PS00141">
    <property type="entry name" value="ASP_PROTEASE"/>
    <property type="match status" value="1"/>
</dbReference>
<dbReference type="PROSITE" id="PS51767">
    <property type="entry name" value="PEPTIDASE_A1"/>
    <property type="match status" value="1"/>
</dbReference>
<keyword evidence="7 10" id="KW-0378">Hydrolase</keyword>
<accession>A0A9W9FCZ7</accession>
<sequence>MFGKASIAAVSLLALTATAAPLEGFNLDPMVKRTLQTRSDEVHVTSHKPAPFTSSRTPSRSSGHVMNLKKRSSNGPNTRSAAHKLNRRGAKSSKSATLRSLEKGSEYATSITFGNQTLEVIVDTGSSDTWAPELGFKCYDIESNNRTSTANCAFGPGRYAPSKSFKRIPGEVMTIGYGDGEYGSGYMGYENVTLAGISVNQTIGVISRAAWTGDDLTSGLVGLAYPAETGASNTTTHKEKVYDPIFTSMYKQGLVDSYFSLAISRNVSGDAGYLTLGGLPPIDFNETWASTDIIVTNVADYDKGMDFYTINIDGLKMNGKTLKKSGGKKNQYMVDSGTTLNYYPTTAANELANAFHPKATRNEDGTYEVDCDAKAPSHAITIDGTTFNINPLDMILYNGEDDDGNVVCQTGFVDNQESASEDVFILGDTFLKNVVAVFDVGASEMLFAPNEQYNNNDIY</sequence>
<dbReference type="PANTHER" id="PTHR47966">
    <property type="entry name" value="BETA-SITE APP-CLEAVING ENZYME, ISOFORM A-RELATED"/>
    <property type="match status" value="1"/>
</dbReference>
<comment type="subunit">
    <text evidence="4">Monomer.</text>
</comment>
<dbReference type="SUPFAM" id="SSF50630">
    <property type="entry name" value="Acid proteases"/>
    <property type="match status" value="1"/>
</dbReference>
<dbReference type="EMBL" id="JAPQKH010000005">
    <property type="protein sequence ID" value="KAJ5097804.1"/>
    <property type="molecule type" value="Genomic_DNA"/>
</dbReference>
<dbReference type="InterPro" id="IPR021109">
    <property type="entry name" value="Peptidase_aspartic_dom_sf"/>
</dbReference>
<dbReference type="EMBL" id="JAPQKH010000011">
    <property type="protein sequence ID" value="KAJ5081059.1"/>
    <property type="molecule type" value="Genomic_DNA"/>
</dbReference>
<keyword evidence="10 15" id="KW-0645">Protease</keyword>
<dbReference type="CDD" id="cd05471">
    <property type="entry name" value="pepsin_like"/>
    <property type="match status" value="1"/>
</dbReference>
<keyword evidence="9" id="KW-1015">Disulfide bond</keyword>
<keyword evidence="12" id="KW-0732">Signal</keyword>
<evidence type="ECO:0000313" key="15">
    <source>
        <dbReference type="EMBL" id="KAJ5097804.1"/>
    </source>
</evidence>
<comment type="function">
    <text evidence="2">Secreted aspartic endopeptidase that allows assimilation of proteinaceous substrates. The scissile peptide bond is attacked by a nucleophilic water molecule activated by two aspartic residues in the active site. Shows a broad primary substrate specificity. Favors hydrophobic residues at the P1 and P1' positions, but can also activate trypsinogen and hydrolyze the B chain of insulin between positions 'Gly-20' and 'Glu-21'.</text>
</comment>
<comment type="caution">
    <text evidence="15">The sequence shown here is derived from an EMBL/GenBank/DDBJ whole genome shotgun (WGS) entry which is preliminary data.</text>
</comment>
<evidence type="ECO:0000256" key="2">
    <source>
        <dbReference type="ARBA" id="ARBA00002983"/>
    </source>
</evidence>
<dbReference type="InterPro" id="IPR033121">
    <property type="entry name" value="PEPTIDASE_A1"/>
</dbReference>
<evidence type="ECO:0000256" key="5">
    <source>
        <dbReference type="ARBA" id="ARBA00013206"/>
    </source>
</evidence>
<keyword evidence="6 10" id="KW-0064">Aspartyl protease</keyword>
<feature type="active site" evidence="8">
    <location>
        <position position="335"/>
    </location>
</feature>
<feature type="compositionally biased region" description="Basic residues" evidence="11">
    <location>
        <begin position="81"/>
        <end position="91"/>
    </location>
</feature>
<evidence type="ECO:0000256" key="12">
    <source>
        <dbReference type="SAM" id="SignalP"/>
    </source>
</evidence>
<evidence type="ECO:0000259" key="13">
    <source>
        <dbReference type="PROSITE" id="PS51767"/>
    </source>
</evidence>
<dbReference type="InterPro" id="IPR001461">
    <property type="entry name" value="Aspartic_peptidase_A1"/>
</dbReference>
<organism evidence="15 16">
    <name type="scientific">Penicillium angulare</name>
    <dbReference type="NCBI Taxonomy" id="116970"/>
    <lineage>
        <taxon>Eukaryota</taxon>
        <taxon>Fungi</taxon>
        <taxon>Dikarya</taxon>
        <taxon>Ascomycota</taxon>
        <taxon>Pezizomycotina</taxon>
        <taxon>Eurotiomycetes</taxon>
        <taxon>Eurotiomycetidae</taxon>
        <taxon>Eurotiales</taxon>
        <taxon>Aspergillaceae</taxon>
        <taxon>Penicillium</taxon>
    </lineage>
</organism>
<dbReference type="GO" id="GO:0006508">
    <property type="term" value="P:proteolysis"/>
    <property type="evidence" value="ECO:0007669"/>
    <property type="project" value="UniProtKB-KW"/>
</dbReference>
<feature type="disulfide bond" evidence="9">
    <location>
        <begin position="371"/>
        <end position="408"/>
    </location>
</feature>
<protein>
    <recommendedName>
        <fullName evidence="5">penicillopepsin</fullName>
        <ecNumber evidence="5">3.4.23.20</ecNumber>
    </recommendedName>
</protein>
<dbReference type="Proteomes" id="UP001149165">
    <property type="component" value="Unassembled WGS sequence"/>
</dbReference>
<evidence type="ECO:0000256" key="9">
    <source>
        <dbReference type="PIRSR" id="PIRSR601461-2"/>
    </source>
</evidence>
<dbReference type="EC" id="3.4.23.20" evidence="5"/>
<gene>
    <name evidence="15" type="ORF">N7456_008525</name>
    <name evidence="14" type="ORF">N7456_013297</name>
</gene>
<feature type="chain" id="PRO_5041116211" description="penicillopepsin" evidence="12">
    <location>
        <begin position="25"/>
        <end position="459"/>
    </location>
</feature>